<organism evidence="2 3">
    <name type="scientific">Streptomyces himalayensis subsp. aureolus</name>
    <dbReference type="NCBI Taxonomy" id="2758039"/>
    <lineage>
        <taxon>Bacteria</taxon>
        <taxon>Bacillati</taxon>
        <taxon>Actinomycetota</taxon>
        <taxon>Actinomycetes</taxon>
        <taxon>Kitasatosporales</taxon>
        <taxon>Streptomycetaceae</taxon>
        <taxon>Streptomyces</taxon>
        <taxon>Streptomyces himalayensis</taxon>
    </lineage>
</organism>
<protein>
    <submittedName>
        <fullName evidence="2">Uncharacterized protein</fullName>
    </submittedName>
</protein>
<gene>
    <name evidence="2" type="ORF">H1V43_36710</name>
</gene>
<proteinExistence type="predicted"/>
<dbReference type="RefSeq" id="WP_181868108.1">
    <property type="nucleotide sequence ID" value="NZ_JACEQY010000072.1"/>
</dbReference>
<evidence type="ECO:0000256" key="1">
    <source>
        <dbReference type="SAM" id="MobiDB-lite"/>
    </source>
</evidence>
<comment type="caution">
    <text evidence="2">The sequence shown here is derived from an EMBL/GenBank/DDBJ whole genome shotgun (WGS) entry which is preliminary data.</text>
</comment>
<reference evidence="2 3" key="1">
    <citation type="submission" date="2020-07" db="EMBL/GenBank/DDBJ databases">
        <title>Streptomyces isolated from Indian soil.</title>
        <authorList>
            <person name="Mandal S."/>
            <person name="Maiti P.K."/>
        </authorList>
    </citation>
    <scope>NUCLEOTIDE SEQUENCE [LARGE SCALE GENOMIC DNA]</scope>
    <source>
        <strain evidence="2 3">PSKA54</strain>
    </source>
</reference>
<feature type="region of interest" description="Disordered" evidence="1">
    <location>
        <begin position="1"/>
        <end position="22"/>
    </location>
</feature>
<sequence length="52" mass="5443">MSRSVAGRWDAGIIAGTGSGGAVLHGEPARHVIDFPHEEFFGESTTGRPHPS</sequence>
<keyword evidence="3" id="KW-1185">Reference proteome</keyword>
<name>A0A7W2HK37_9ACTN</name>
<evidence type="ECO:0000313" key="3">
    <source>
        <dbReference type="Proteomes" id="UP000586976"/>
    </source>
</evidence>
<dbReference type="EMBL" id="JACEQY010000072">
    <property type="protein sequence ID" value="MBA4866743.1"/>
    <property type="molecule type" value="Genomic_DNA"/>
</dbReference>
<dbReference type="Proteomes" id="UP000586976">
    <property type="component" value="Unassembled WGS sequence"/>
</dbReference>
<dbReference type="AlphaFoldDB" id="A0A7W2HK37"/>
<evidence type="ECO:0000313" key="2">
    <source>
        <dbReference type="EMBL" id="MBA4866743.1"/>
    </source>
</evidence>
<accession>A0A7W2HK37</accession>